<evidence type="ECO:0000256" key="12">
    <source>
        <dbReference type="ARBA" id="ARBA00023139"/>
    </source>
</evidence>
<dbReference type="Gene3D" id="3.10.560.10">
    <property type="entry name" value="Outer membrane lipoprotein wza domain like"/>
    <property type="match status" value="1"/>
</dbReference>
<comment type="similarity">
    <text evidence="2">Belongs to the BexD/CtrA/VexA family.</text>
</comment>
<evidence type="ECO:0000256" key="2">
    <source>
        <dbReference type="ARBA" id="ARBA00009450"/>
    </source>
</evidence>
<keyword evidence="14" id="KW-0449">Lipoprotein</keyword>
<evidence type="ECO:0000313" key="19">
    <source>
        <dbReference type="Proteomes" id="UP000191901"/>
    </source>
</evidence>
<dbReference type="GO" id="GO:0006811">
    <property type="term" value="P:monoatomic ion transport"/>
    <property type="evidence" value="ECO:0007669"/>
    <property type="project" value="UniProtKB-KW"/>
</dbReference>
<evidence type="ECO:0000313" key="18">
    <source>
        <dbReference type="EMBL" id="ASC69228.1"/>
    </source>
</evidence>
<dbReference type="Pfam" id="PF02563">
    <property type="entry name" value="Poly_export"/>
    <property type="match status" value="1"/>
</dbReference>
<evidence type="ECO:0000256" key="4">
    <source>
        <dbReference type="ARBA" id="ARBA00022452"/>
    </source>
</evidence>
<evidence type="ECO:0000256" key="5">
    <source>
        <dbReference type="ARBA" id="ARBA00022597"/>
    </source>
</evidence>
<dbReference type="STRING" id="1641165.XM38_23455"/>
<dbReference type="PANTHER" id="PTHR33619">
    <property type="entry name" value="POLYSACCHARIDE EXPORT PROTEIN GFCE-RELATED"/>
    <property type="match status" value="1"/>
</dbReference>
<keyword evidence="11" id="KW-0472">Membrane</keyword>
<feature type="domain" description="Polysaccharide export protein N-terminal" evidence="16">
    <location>
        <begin position="131"/>
        <end position="201"/>
    </location>
</feature>
<dbReference type="RefSeq" id="WP_225889133.1">
    <property type="nucleotide sequence ID" value="NZ_CP021983.2"/>
</dbReference>
<evidence type="ECO:0000256" key="6">
    <source>
        <dbReference type="ARBA" id="ARBA00022692"/>
    </source>
</evidence>
<evidence type="ECO:0000256" key="8">
    <source>
        <dbReference type="ARBA" id="ARBA00023047"/>
    </source>
</evidence>
<evidence type="ECO:0000256" key="10">
    <source>
        <dbReference type="ARBA" id="ARBA00023114"/>
    </source>
</evidence>
<gene>
    <name evidence="18" type="primary">gfcE_1</name>
    <name evidence="18" type="ORF">XM38_001540</name>
</gene>
<evidence type="ECO:0000256" key="1">
    <source>
        <dbReference type="ARBA" id="ARBA00004571"/>
    </source>
</evidence>
<evidence type="ECO:0000256" key="14">
    <source>
        <dbReference type="ARBA" id="ARBA00023288"/>
    </source>
</evidence>
<keyword evidence="7" id="KW-0732">Signal</keyword>
<organism evidence="18 19">
    <name type="scientific">Halomicronema hongdechloris C2206</name>
    <dbReference type="NCBI Taxonomy" id="1641165"/>
    <lineage>
        <taxon>Bacteria</taxon>
        <taxon>Bacillati</taxon>
        <taxon>Cyanobacteriota</taxon>
        <taxon>Cyanophyceae</taxon>
        <taxon>Nodosilineales</taxon>
        <taxon>Nodosilineaceae</taxon>
        <taxon>Halomicronema</taxon>
    </lineage>
</organism>
<keyword evidence="9" id="KW-0406">Ion transport</keyword>
<dbReference type="GO" id="GO:0015159">
    <property type="term" value="F:polysaccharide transmembrane transporter activity"/>
    <property type="evidence" value="ECO:0007669"/>
    <property type="project" value="InterPro"/>
</dbReference>
<dbReference type="Pfam" id="PF22461">
    <property type="entry name" value="SLBB_2"/>
    <property type="match status" value="1"/>
</dbReference>
<dbReference type="InterPro" id="IPR049712">
    <property type="entry name" value="Poly_export"/>
</dbReference>
<evidence type="ECO:0000256" key="7">
    <source>
        <dbReference type="ARBA" id="ARBA00022729"/>
    </source>
</evidence>
<keyword evidence="10" id="KW-0626">Porin</keyword>
<name>A0A1Z3HG02_9CYAN</name>
<reference evidence="18 19" key="1">
    <citation type="journal article" date="2016" name="Biochim. Biophys. Acta">
        <title>Characterization of red-shifted phycobilisomes isolated from the chlorophyll f-containing cyanobacterium Halomicronema hongdechloris.</title>
        <authorList>
            <person name="Li Y."/>
            <person name="Lin Y."/>
            <person name="Garvey C.J."/>
            <person name="Birch D."/>
            <person name="Corkery R.W."/>
            <person name="Loughlin P.C."/>
            <person name="Scheer H."/>
            <person name="Willows R.D."/>
            <person name="Chen M."/>
        </authorList>
    </citation>
    <scope>NUCLEOTIDE SEQUENCE [LARGE SCALE GENOMIC DNA]</scope>
    <source>
        <strain evidence="18 19">C2206</strain>
    </source>
</reference>
<keyword evidence="5" id="KW-0762">Sugar transport</keyword>
<evidence type="ECO:0000256" key="9">
    <source>
        <dbReference type="ARBA" id="ARBA00023065"/>
    </source>
</evidence>
<evidence type="ECO:0000259" key="17">
    <source>
        <dbReference type="Pfam" id="PF22461"/>
    </source>
</evidence>
<comment type="subcellular location">
    <subcellularLocation>
        <location evidence="1">Cell outer membrane</location>
        <topology evidence="1">Multi-pass membrane protein</topology>
    </subcellularLocation>
</comment>
<evidence type="ECO:0000259" key="16">
    <source>
        <dbReference type="Pfam" id="PF02563"/>
    </source>
</evidence>
<evidence type="ECO:0000256" key="11">
    <source>
        <dbReference type="ARBA" id="ARBA00023136"/>
    </source>
</evidence>
<keyword evidence="8" id="KW-0625">Polysaccharide transport</keyword>
<keyword evidence="6" id="KW-0812">Transmembrane</keyword>
<dbReference type="EMBL" id="CP021983">
    <property type="protein sequence ID" value="ASC69228.1"/>
    <property type="molecule type" value="Genomic_DNA"/>
</dbReference>
<dbReference type="PANTHER" id="PTHR33619:SF3">
    <property type="entry name" value="POLYSACCHARIDE EXPORT PROTEIN GFCE-RELATED"/>
    <property type="match status" value="1"/>
</dbReference>
<dbReference type="GO" id="GO:0009279">
    <property type="term" value="C:cell outer membrane"/>
    <property type="evidence" value="ECO:0007669"/>
    <property type="project" value="UniProtKB-SubCell"/>
</dbReference>
<dbReference type="AlphaFoldDB" id="A0A1Z3HG02"/>
<evidence type="ECO:0000256" key="3">
    <source>
        <dbReference type="ARBA" id="ARBA00022448"/>
    </source>
</evidence>
<protein>
    <submittedName>
        <fullName evidence="18">Polysaccharide export protein GfcE</fullName>
    </submittedName>
</protein>
<dbReference type="Proteomes" id="UP000191901">
    <property type="component" value="Chromosome"/>
</dbReference>
<evidence type="ECO:0000256" key="15">
    <source>
        <dbReference type="SAM" id="MobiDB-lite"/>
    </source>
</evidence>
<accession>A0A1Z3HG02</accession>
<keyword evidence="13" id="KW-0998">Cell outer membrane</keyword>
<feature type="region of interest" description="Disordered" evidence="15">
    <location>
        <begin position="77"/>
        <end position="111"/>
    </location>
</feature>
<keyword evidence="12" id="KW-0564">Palmitate</keyword>
<evidence type="ECO:0000256" key="13">
    <source>
        <dbReference type="ARBA" id="ARBA00023237"/>
    </source>
</evidence>
<dbReference type="GO" id="GO:0046930">
    <property type="term" value="C:pore complex"/>
    <property type="evidence" value="ECO:0007669"/>
    <property type="project" value="UniProtKB-KW"/>
</dbReference>
<keyword evidence="3" id="KW-0813">Transport</keyword>
<proteinExistence type="inferred from homology"/>
<dbReference type="KEGG" id="hhg:XM38_001540"/>
<sequence length="451" mass="49046">MRQEPLQAMLTQSQRVFEPEAIDNIMLPKRGKPHHCSELPLLLTMRLASPGPITLGTSLMLLSSALVGGYSIFPPRAEAQTPPAESQIPDSLPEPPSQPLEQTFPEGNQPPLLTPGVLDRVLGVEAEPDFESYRLGPGDTFFVSVQRFPDLSFQATLDIQGNVVVPIEGAVSLEGLTLEQARAKIYGIYDKYVFLAPSEVSLTLTAQRGVEVTILGEVVRPGFYPLQAPQVTAALLSAGGSTTMADLRSIRVMRRLEDGETVETVVDLFTPLKEGDPLPDVRLQHGDVVVVPRLDPGRLDGYDRTLVAQSTLAQPNIDIRVLNYAQGARGNQGGLFTVTLPNGSRFADIVTRLAINPDRTNLREIALVRFDPEQGQAVTNLLDAKAALRGEISQNVPLQNNDVIIVERNLIARITNALGTFTQPFRDVLGFLLFFDSLADSADNLFGPGDN</sequence>
<dbReference type="InterPro" id="IPR003715">
    <property type="entry name" value="Poly_export_N"/>
</dbReference>
<dbReference type="InterPro" id="IPR054765">
    <property type="entry name" value="SLBB_dom"/>
</dbReference>
<feature type="domain" description="SLBB" evidence="17">
    <location>
        <begin position="212"/>
        <end position="291"/>
    </location>
</feature>
<keyword evidence="4" id="KW-1134">Transmembrane beta strand</keyword>
<keyword evidence="19" id="KW-1185">Reference proteome</keyword>
<dbReference type="GO" id="GO:0015288">
    <property type="term" value="F:porin activity"/>
    <property type="evidence" value="ECO:0007669"/>
    <property type="project" value="UniProtKB-KW"/>
</dbReference>